<dbReference type="PROSITE" id="PS51257">
    <property type="entry name" value="PROKAR_LIPOPROTEIN"/>
    <property type="match status" value="1"/>
</dbReference>
<dbReference type="Proteomes" id="UP000011705">
    <property type="component" value="Chromosome"/>
</dbReference>
<dbReference type="AlphaFoldDB" id="A0A0E2E311"/>
<sequence>MKTTKICSLFLILVSLFALLTGCASMYIHGSTPVQRAVSAADLLIGGNVSDDYIRVYNTEVSKAERSIMDMISKAERNDIYYADIADNISDWMLLYSRISTLQRMYPEGLRGKREFAVFETRDYSNLKDTAYTRATEALYNEALRIVQISGNDPKNISKALANLKRAKKYSHHLDNEIDSLGAETAYNAAEALAYTNKPDNLLQASEYYMLANSWISGYRGSLEKSRLAKEKAAYFYIEEGTYNLKLKDYTAFRHAKASFKKAEKIIPGIASREIAEVNRKLTVRLAIVKPDNNYTDEDRIRRAITSELVSANSGPEIIEITFIRGGINSIFNLIDIRDADLALIPSDNYGKVKEIYGPVYPVNKNVSKTINGVVYNGIIMEQSQLVTVYAQNDFVLYDIRTWRKTELRYFSTETNKLSKNFTARYYSGAPEAKPADFDPGFLYESGQYKRFFPELMNEKNSMNLINNYGSLSSYGKELCNVIRNLQYIERR</sequence>
<proteinExistence type="predicted"/>
<name>A0A0E2E311_TREDN</name>
<comment type="caution">
    <text evidence="1">The sequence shown here is derived from an EMBL/GenBank/DDBJ whole genome shotgun (WGS) entry which is preliminary data.</text>
</comment>
<accession>A0A0E2E311</accession>
<gene>
    <name evidence="1" type="ORF">HMPREF9726_02191</name>
</gene>
<dbReference type="EMBL" id="AGDV01000021">
    <property type="protein sequence ID" value="EMB30506.1"/>
    <property type="molecule type" value="Genomic_DNA"/>
</dbReference>
<reference evidence="1" key="1">
    <citation type="submission" date="2012-01" db="EMBL/GenBank/DDBJ databases">
        <title>The Genome Sequence of Treponema denticola H-22.</title>
        <authorList>
            <consortium name="The Broad Institute Genome Sequencing Platform"/>
            <person name="Earl A."/>
            <person name="Ward D."/>
            <person name="Feldgarden M."/>
            <person name="Gevers D."/>
            <person name="Blanton J.M."/>
            <person name="Fenno C.J."/>
            <person name="Baranova O.V."/>
            <person name="Mathney J."/>
            <person name="Dewhirst F.E."/>
            <person name="Izard J."/>
            <person name="Young S.K."/>
            <person name="Zeng Q."/>
            <person name="Gargeya S."/>
            <person name="Fitzgerald M."/>
            <person name="Haas B."/>
            <person name="Abouelleil A."/>
            <person name="Alvarado L."/>
            <person name="Arachchi H.M."/>
            <person name="Berlin A."/>
            <person name="Chapman S.B."/>
            <person name="Gearin G."/>
            <person name="Goldberg J."/>
            <person name="Griggs A."/>
            <person name="Gujja S."/>
            <person name="Hansen M."/>
            <person name="Heiman D."/>
            <person name="Howarth C."/>
            <person name="Larimer J."/>
            <person name="Lui A."/>
            <person name="MacDonald P.J.P."/>
            <person name="McCowen C."/>
            <person name="Montmayeur A."/>
            <person name="Murphy C."/>
            <person name="Neiman D."/>
            <person name="Pearson M."/>
            <person name="Priest M."/>
            <person name="Roberts A."/>
            <person name="Saif S."/>
            <person name="Shea T."/>
            <person name="Sisk P."/>
            <person name="Stolte C."/>
            <person name="Sykes S."/>
            <person name="Wortman J."/>
            <person name="Nusbaum C."/>
            <person name="Birren B."/>
        </authorList>
    </citation>
    <scope>NUCLEOTIDE SEQUENCE [LARGE SCALE GENOMIC DNA]</scope>
    <source>
        <strain evidence="1">H-22</strain>
    </source>
</reference>
<dbReference type="RefSeq" id="WP_002685609.1">
    <property type="nucleotide sequence ID" value="NZ_CM001795.1"/>
</dbReference>
<evidence type="ECO:0000313" key="1">
    <source>
        <dbReference type="EMBL" id="EMB30506.1"/>
    </source>
</evidence>
<protein>
    <submittedName>
        <fullName evidence="1">Uncharacterized protein</fullName>
    </submittedName>
</protein>
<dbReference type="PATRIC" id="fig|999432.5.peg.2274"/>
<dbReference type="HOGENOM" id="CLU_554259_0_0_12"/>
<organism evidence="1">
    <name type="scientific">Treponema denticola H-22</name>
    <dbReference type="NCBI Taxonomy" id="999432"/>
    <lineage>
        <taxon>Bacteria</taxon>
        <taxon>Pseudomonadati</taxon>
        <taxon>Spirochaetota</taxon>
        <taxon>Spirochaetia</taxon>
        <taxon>Spirochaetales</taxon>
        <taxon>Treponemataceae</taxon>
        <taxon>Treponema</taxon>
    </lineage>
</organism>